<keyword evidence="3" id="KW-1185">Reference proteome</keyword>
<dbReference type="AlphaFoldDB" id="A0A5B7FNK7"/>
<protein>
    <submittedName>
        <fullName evidence="2">Uncharacterized protein</fullName>
    </submittedName>
</protein>
<accession>A0A5B7FNK7</accession>
<feature type="region of interest" description="Disordered" evidence="1">
    <location>
        <begin position="32"/>
        <end position="104"/>
    </location>
</feature>
<dbReference type="Proteomes" id="UP000324222">
    <property type="component" value="Unassembled WGS sequence"/>
</dbReference>
<proteinExistence type="predicted"/>
<comment type="caution">
    <text evidence="2">The sequence shown here is derived from an EMBL/GenBank/DDBJ whole genome shotgun (WGS) entry which is preliminary data.</text>
</comment>
<evidence type="ECO:0000256" key="1">
    <source>
        <dbReference type="SAM" id="MobiDB-lite"/>
    </source>
</evidence>
<evidence type="ECO:0000313" key="3">
    <source>
        <dbReference type="Proteomes" id="UP000324222"/>
    </source>
</evidence>
<feature type="compositionally biased region" description="Polar residues" evidence="1">
    <location>
        <begin position="45"/>
        <end position="59"/>
    </location>
</feature>
<feature type="compositionally biased region" description="Pro residues" evidence="1">
    <location>
        <begin position="68"/>
        <end position="80"/>
    </location>
</feature>
<organism evidence="2 3">
    <name type="scientific">Portunus trituberculatus</name>
    <name type="common">Swimming crab</name>
    <name type="synonym">Neptunus trituberculatus</name>
    <dbReference type="NCBI Taxonomy" id="210409"/>
    <lineage>
        <taxon>Eukaryota</taxon>
        <taxon>Metazoa</taxon>
        <taxon>Ecdysozoa</taxon>
        <taxon>Arthropoda</taxon>
        <taxon>Crustacea</taxon>
        <taxon>Multicrustacea</taxon>
        <taxon>Malacostraca</taxon>
        <taxon>Eumalacostraca</taxon>
        <taxon>Eucarida</taxon>
        <taxon>Decapoda</taxon>
        <taxon>Pleocyemata</taxon>
        <taxon>Brachyura</taxon>
        <taxon>Eubrachyura</taxon>
        <taxon>Portunoidea</taxon>
        <taxon>Portunidae</taxon>
        <taxon>Portuninae</taxon>
        <taxon>Portunus</taxon>
    </lineage>
</organism>
<reference evidence="2 3" key="1">
    <citation type="submission" date="2019-05" db="EMBL/GenBank/DDBJ databases">
        <title>Another draft genome of Portunus trituberculatus and its Hox gene families provides insights of decapod evolution.</title>
        <authorList>
            <person name="Jeong J.-H."/>
            <person name="Song I."/>
            <person name="Kim S."/>
            <person name="Choi T."/>
            <person name="Kim D."/>
            <person name="Ryu S."/>
            <person name="Kim W."/>
        </authorList>
    </citation>
    <scope>NUCLEOTIDE SEQUENCE [LARGE SCALE GENOMIC DNA]</scope>
    <source>
        <tissue evidence="2">Muscle</tissue>
    </source>
</reference>
<sequence>MKEKNNDLPNSEIIAWKLQQKQRHLAPLQVTRGKQMAGMGISGDTHASQPNPDTPTSKHYCQHQYPFHPSPPCPAPPQSPPHSAQRLILSPSRPALPSSAQQPYSHRAKLHLLTFSCW</sequence>
<name>A0A5B7FNK7_PORTR</name>
<feature type="compositionally biased region" description="Low complexity" evidence="1">
    <location>
        <begin position="81"/>
        <end position="103"/>
    </location>
</feature>
<evidence type="ECO:0000313" key="2">
    <source>
        <dbReference type="EMBL" id="MPC47075.1"/>
    </source>
</evidence>
<dbReference type="EMBL" id="VSRR010007534">
    <property type="protein sequence ID" value="MPC47075.1"/>
    <property type="molecule type" value="Genomic_DNA"/>
</dbReference>
<gene>
    <name evidence="2" type="ORF">E2C01_040810</name>
</gene>